<evidence type="ECO:0000256" key="9">
    <source>
        <dbReference type="ARBA" id="ARBA00022882"/>
    </source>
</evidence>
<keyword evidence="10" id="KW-0630">Potassium</keyword>
<dbReference type="InterPro" id="IPR013099">
    <property type="entry name" value="K_chnl_dom"/>
</dbReference>
<reference evidence="19" key="2">
    <citation type="submission" date="2025-09" db="UniProtKB">
        <authorList>
            <consortium name="Ensembl"/>
        </authorList>
    </citation>
    <scope>IDENTIFICATION</scope>
</reference>
<feature type="transmembrane region" description="Helical" evidence="17">
    <location>
        <begin position="213"/>
        <end position="235"/>
    </location>
</feature>
<accession>A0A670Y6H6</accession>
<keyword evidence="3 16" id="KW-0813">Transport</keyword>
<sequence>SRAAEPYPPPRTQLPSKGMACRGLCSCSSPTFGNLSEDTARFLLLAVLIILYMGCGAAIFSVIERPSELETLQKWQMKIENFSQKYNLALAELRDFLFEYESAYLIGVRVNTTRPQWDLIGAFFFVGTVVSTVGYGRTTPTTRTGKLFLIFYGLIGCAATILFFNLFLERLITVIGCVMKTYHKRKLKRKLPRDVQQAGIDEIGNLAGWKPSVYYVMLILCLVSVIVSCSASAMFSATEGWSYSDSLYYCFVSFSTVGFGDMVSGWNPYYKNQHLYQFGNSVVIFTGICFVYSLFNVTSIVIKQFLNWILKKMGITCHKCRRKLLRSQTNVMPGTIWRQHNVSIESDGVLDSETEGPRISGEMSMKDPLAANNVSLDAMQKQLDEIPFHRPLVSSAQNGFAGGVGALGIMNNRLAETSTDR</sequence>
<dbReference type="Proteomes" id="UP000472273">
    <property type="component" value="Unplaced"/>
</dbReference>
<dbReference type="GeneTree" id="ENSGT00940000157960"/>
<dbReference type="OMA" id="LYMGCGA"/>
<feature type="transmembrane region" description="Helical" evidence="17">
    <location>
        <begin position="117"/>
        <end position="135"/>
    </location>
</feature>
<comment type="catalytic activity">
    <reaction evidence="15">
        <text>K(+)(in) = K(+)(out)</text>
        <dbReference type="Rhea" id="RHEA:29463"/>
        <dbReference type="ChEBI" id="CHEBI:29103"/>
    </reaction>
</comment>
<dbReference type="PRINTS" id="PR01333">
    <property type="entry name" value="2POREKCHANEL"/>
</dbReference>
<evidence type="ECO:0000256" key="5">
    <source>
        <dbReference type="ARBA" id="ARBA00022538"/>
    </source>
</evidence>
<reference evidence="19" key="1">
    <citation type="submission" date="2025-08" db="UniProtKB">
        <authorList>
            <consortium name="Ensembl"/>
        </authorList>
    </citation>
    <scope>IDENTIFICATION</scope>
</reference>
<dbReference type="PRINTS" id="PR01588">
    <property type="entry name" value="THIKCHANNEL"/>
</dbReference>
<comment type="subcellular location">
    <subcellularLocation>
        <location evidence="1">Cell membrane</location>
        <topology evidence="1">Multi-pass membrane protein</topology>
    </subcellularLocation>
</comment>
<feature type="transmembrane region" description="Helical" evidence="17">
    <location>
        <begin position="147"/>
        <end position="168"/>
    </location>
</feature>
<keyword evidence="6 16" id="KW-0812">Transmembrane</keyword>
<feature type="domain" description="Potassium channel" evidence="18">
    <location>
        <begin position="110"/>
        <end position="171"/>
    </location>
</feature>
<dbReference type="PANTHER" id="PTHR11003:SF57">
    <property type="entry name" value="POTASSIUM CHANNEL SUBFAMILY K MEMBER 13"/>
    <property type="match status" value="1"/>
</dbReference>
<comment type="similarity">
    <text evidence="2 16">Belongs to the two pore domain potassium channel (TC 1.A.1.8) family.</text>
</comment>
<dbReference type="GO" id="GO:1905810">
    <property type="term" value="P:regulation of excitatory synapse pruning"/>
    <property type="evidence" value="ECO:0007669"/>
    <property type="project" value="Ensembl"/>
</dbReference>
<keyword evidence="4" id="KW-1003">Cell membrane</keyword>
<evidence type="ECO:0000256" key="15">
    <source>
        <dbReference type="ARBA" id="ARBA00034430"/>
    </source>
</evidence>
<dbReference type="GO" id="GO:0046872">
    <property type="term" value="F:metal ion binding"/>
    <property type="evidence" value="ECO:0007669"/>
    <property type="project" value="UniProtKB-KW"/>
</dbReference>
<evidence type="ECO:0000256" key="8">
    <source>
        <dbReference type="ARBA" id="ARBA00022826"/>
    </source>
</evidence>
<keyword evidence="12 16" id="KW-0406">Ion transport</keyword>
<dbReference type="GO" id="GO:0046982">
    <property type="term" value="F:protein heterodimerization activity"/>
    <property type="evidence" value="ECO:0007669"/>
    <property type="project" value="Ensembl"/>
</dbReference>
<keyword evidence="8" id="KW-0631">Potassium channel</keyword>
<evidence type="ECO:0000256" key="4">
    <source>
        <dbReference type="ARBA" id="ARBA00022475"/>
    </source>
</evidence>
<dbReference type="Pfam" id="PF07885">
    <property type="entry name" value="Ion_trans_2"/>
    <property type="match status" value="2"/>
</dbReference>
<gene>
    <name evidence="19" type="primary">KCNK13</name>
</gene>
<dbReference type="GO" id="GO:0034702">
    <property type="term" value="C:monoatomic ion channel complex"/>
    <property type="evidence" value="ECO:0007669"/>
    <property type="project" value="UniProtKB-KW"/>
</dbReference>
<keyword evidence="14 16" id="KW-0407">Ion channel</keyword>
<feature type="transmembrane region" description="Helical" evidence="17">
    <location>
        <begin position="247"/>
        <end position="266"/>
    </location>
</feature>
<name>A0A670Y6H6_PSETE</name>
<keyword evidence="13 17" id="KW-0472">Membrane</keyword>
<evidence type="ECO:0000259" key="18">
    <source>
        <dbReference type="Pfam" id="PF07885"/>
    </source>
</evidence>
<evidence type="ECO:0000313" key="19">
    <source>
        <dbReference type="Ensembl" id="ENSPTXP00000007456.1"/>
    </source>
</evidence>
<dbReference type="GO" id="GO:0005886">
    <property type="term" value="C:plasma membrane"/>
    <property type="evidence" value="ECO:0007669"/>
    <property type="project" value="UniProtKB-SubCell"/>
</dbReference>
<protein>
    <submittedName>
        <fullName evidence="19">Potassium two pore domain channel subfamily K member 13</fullName>
    </submittedName>
</protein>
<keyword evidence="9" id="KW-0851">Voltage-gated channel</keyword>
<feature type="transmembrane region" description="Helical" evidence="17">
    <location>
        <begin position="278"/>
        <end position="302"/>
    </location>
</feature>
<evidence type="ECO:0000256" key="13">
    <source>
        <dbReference type="ARBA" id="ARBA00023136"/>
    </source>
</evidence>
<evidence type="ECO:0000256" key="14">
    <source>
        <dbReference type="ARBA" id="ARBA00023303"/>
    </source>
</evidence>
<dbReference type="GO" id="GO:0042802">
    <property type="term" value="F:identical protein binding"/>
    <property type="evidence" value="ECO:0007669"/>
    <property type="project" value="Ensembl"/>
</dbReference>
<organism evidence="19 20">
    <name type="scientific">Pseudonaja textilis</name>
    <name type="common">Eastern brown snake</name>
    <dbReference type="NCBI Taxonomy" id="8673"/>
    <lineage>
        <taxon>Eukaryota</taxon>
        <taxon>Metazoa</taxon>
        <taxon>Chordata</taxon>
        <taxon>Craniata</taxon>
        <taxon>Vertebrata</taxon>
        <taxon>Euteleostomi</taxon>
        <taxon>Lepidosauria</taxon>
        <taxon>Squamata</taxon>
        <taxon>Bifurcata</taxon>
        <taxon>Unidentata</taxon>
        <taxon>Episquamata</taxon>
        <taxon>Toxicofera</taxon>
        <taxon>Serpentes</taxon>
        <taxon>Colubroidea</taxon>
        <taxon>Elapidae</taxon>
        <taxon>Hydrophiinae</taxon>
        <taxon>Pseudonaja</taxon>
    </lineage>
</organism>
<evidence type="ECO:0000256" key="17">
    <source>
        <dbReference type="SAM" id="Phobius"/>
    </source>
</evidence>
<dbReference type="GO" id="GO:0030322">
    <property type="term" value="P:stabilization of membrane potential"/>
    <property type="evidence" value="ECO:0007669"/>
    <property type="project" value="TreeGrafter"/>
</dbReference>
<dbReference type="InterPro" id="IPR003280">
    <property type="entry name" value="2pore_dom_K_chnl"/>
</dbReference>
<evidence type="ECO:0000313" key="20">
    <source>
        <dbReference type="Proteomes" id="UP000472273"/>
    </source>
</evidence>
<feature type="transmembrane region" description="Helical" evidence="17">
    <location>
        <begin position="42"/>
        <end position="63"/>
    </location>
</feature>
<dbReference type="Gene3D" id="1.10.287.70">
    <property type="match status" value="1"/>
</dbReference>
<evidence type="ECO:0000256" key="10">
    <source>
        <dbReference type="ARBA" id="ARBA00022958"/>
    </source>
</evidence>
<dbReference type="InterPro" id="IPR005410">
    <property type="entry name" value="2pore_dom_K_chnl_THIK"/>
</dbReference>
<dbReference type="FunFam" id="1.10.287.70:FF:000070">
    <property type="entry name" value="Potassium channel, subfamily K, member 12 like"/>
    <property type="match status" value="1"/>
</dbReference>
<dbReference type="AlphaFoldDB" id="A0A670Y6H6"/>
<evidence type="ECO:0000256" key="2">
    <source>
        <dbReference type="ARBA" id="ARBA00006666"/>
    </source>
</evidence>
<evidence type="ECO:0000256" key="7">
    <source>
        <dbReference type="ARBA" id="ARBA00022723"/>
    </source>
</evidence>
<dbReference type="PANTHER" id="PTHR11003">
    <property type="entry name" value="POTASSIUM CHANNEL, SUBFAMILY K"/>
    <property type="match status" value="1"/>
</dbReference>
<proteinExistence type="inferred from homology"/>
<feature type="domain" description="Potassium channel" evidence="18">
    <location>
        <begin position="223"/>
        <end position="302"/>
    </location>
</feature>
<dbReference type="Ensembl" id="ENSPTXT00000007713.1">
    <property type="protein sequence ID" value="ENSPTXP00000007456.1"/>
    <property type="gene ID" value="ENSPTXG00000005418.1"/>
</dbReference>
<evidence type="ECO:0000256" key="6">
    <source>
        <dbReference type="ARBA" id="ARBA00022692"/>
    </source>
</evidence>
<dbReference type="GO" id="GO:0060075">
    <property type="term" value="P:regulation of resting membrane potential"/>
    <property type="evidence" value="ECO:0007669"/>
    <property type="project" value="Ensembl"/>
</dbReference>
<keyword evidence="7" id="KW-0479">Metal-binding</keyword>
<dbReference type="GO" id="GO:1900225">
    <property type="term" value="P:regulation of NLRP3 inflammasome complex assembly"/>
    <property type="evidence" value="ECO:0007669"/>
    <property type="project" value="Ensembl"/>
</dbReference>
<dbReference type="GO" id="GO:0015271">
    <property type="term" value="F:outward rectifier potassium channel activity"/>
    <property type="evidence" value="ECO:0007669"/>
    <property type="project" value="TreeGrafter"/>
</dbReference>
<evidence type="ECO:0000256" key="1">
    <source>
        <dbReference type="ARBA" id="ARBA00004651"/>
    </source>
</evidence>
<evidence type="ECO:0000256" key="16">
    <source>
        <dbReference type="RuleBase" id="RU003857"/>
    </source>
</evidence>
<evidence type="ECO:0000256" key="3">
    <source>
        <dbReference type="ARBA" id="ARBA00022448"/>
    </source>
</evidence>
<keyword evidence="5" id="KW-0633">Potassium transport</keyword>
<keyword evidence="20" id="KW-1185">Reference proteome</keyword>
<evidence type="ECO:0000256" key="11">
    <source>
        <dbReference type="ARBA" id="ARBA00022989"/>
    </source>
</evidence>
<keyword evidence="11 17" id="KW-1133">Transmembrane helix</keyword>
<evidence type="ECO:0000256" key="12">
    <source>
        <dbReference type="ARBA" id="ARBA00023065"/>
    </source>
</evidence>
<dbReference type="GO" id="GO:0022841">
    <property type="term" value="F:potassium ion leak channel activity"/>
    <property type="evidence" value="ECO:0007669"/>
    <property type="project" value="TreeGrafter"/>
</dbReference>
<dbReference type="SUPFAM" id="SSF81324">
    <property type="entry name" value="Voltage-gated potassium channels"/>
    <property type="match status" value="2"/>
</dbReference>